<name>A0A0M3IH47_ASCLU</name>
<accession>A0A0M3IH47</accession>
<reference evidence="2" key="1">
    <citation type="submission" date="2017-02" db="UniProtKB">
        <authorList>
            <consortium name="WormBaseParasite"/>
        </authorList>
    </citation>
    <scope>IDENTIFICATION</scope>
</reference>
<keyword evidence="1" id="KW-1185">Reference proteome</keyword>
<proteinExistence type="predicted"/>
<dbReference type="WBParaSite" id="ALUE_0001769201-mRNA-1">
    <property type="protein sequence ID" value="ALUE_0001769201-mRNA-1"/>
    <property type="gene ID" value="ALUE_0001769201"/>
</dbReference>
<evidence type="ECO:0000313" key="1">
    <source>
        <dbReference type="Proteomes" id="UP000036681"/>
    </source>
</evidence>
<organism evidence="1 2">
    <name type="scientific">Ascaris lumbricoides</name>
    <name type="common">Giant roundworm</name>
    <dbReference type="NCBI Taxonomy" id="6252"/>
    <lineage>
        <taxon>Eukaryota</taxon>
        <taxon>Metazoa</taxon>
        <taxon>Ecdysozoa</taxon>
        <taxon>Nematoda</taxon>
        <taxon>Chromadorea</taxon>
        <taxon>Rhabditida</taxon>
        <taxon>Spirurina</taxon>
        <taxon>Ascaridomorpha</taxon>
        <taxon>Ascaridoidea</taxon>
        <taxon>Ascarididae</taxon>
        <taxon>Ascaris</taxon>
    </lineage>
</organism>
<evidence type="ECO:0000313" key="2">
    <source>
        <dbReference type="WBParaSite" id="ALUE_0001769201-mRNA-1"/>
    </source>
</evidence>
<protein>
    <submittedName>
        <fullName evidence="2">Uncharacterized protein</fullName>
    </submittedName>
</protein>
<dbReference type="AlphaFoldDB" id="A0A0M3IH47"/>
<dbReference type="Proteomes" id="UP000036681">
    <property type="component" value="Unplaced"/>
</dbReference>
<sequence length="92" mass="11003">MENCKQFEDSSNHVKQEKQEFYTKSIMSNSILFWIDISIKFVDLTLNIHAQLRSDIFFEKIDEKHIKWLHSENTPKITAKHIRNGRKPVKND</sequence>